<dbReference type="Pfam" id="PF08268">
    <property type="entry name" value="FBA_3"/>
    <property type="match status" value="1"/>
</dbReference>
<dbReference type="AlphaFoldDB" id="A0A1D1YL88"/>
<organism evidence="3">
    <name type="scientific">Anthurium amnicola</name>
    <dbReference type="NCBI Taxonomy" id="1678845"/>
    <lineage>
        <taxon>Eukaryota</taxon>
        <taxon>Viridiplantae</taxon>
        <taxon>Streptophyta</taxon>
        <taxon>Embryophyta</taxon>
        <taxon>Tracheophyta</taxon>
        <taxon>Spermatophyta</taxon>
        <taxon>Magnoliopsida</taxon>
        <taxon>Liliopsida</taxon>
        <taxon>Araceae</taxon>
        <taxon>Pothoideae</taxon>
        <taxon>Potheae</taxon>
        <taxon>Anthurium</taxon>
    </lineage>
</organism>
<dbReference type="CDD" id="cd22157">
    <property type="entry name" value="F-box_AtFBW1-like"/>
    <property type="match status" value="1"/>
</dbReference>
<dbReference type="SUPFAM" id="SSF81383">
    <property type="entry name" value="F-box domain"/>
    <property type="match status" value="1"/>
</dbReference>
<dbReference type="EMBL" id="GDJX01012532">
    <property type="protein sequence ID" value="JAT55404.1"/>
    <property type="molecule type" value="Transcribed_RNA"/>
</dbReference>
<dbReference type="Gene3D" id="1.20.1280.50">
    <property type="match status" value="1"/>
</dbReference>
<dbReference type="PANTHER" id="PTHR31111:SF136">
    <property type="entry name" value="F-BOX ASSOCIATED DOMAIN-CONTAINING PROTEIN"/>
    <property type="match status" value="1"/>
</dbReference>
<accession>A0A1D1YL88</accession>
<feature type="domain" description="F-box" evidence="1">
    <location>
        <begin position="48"/>
        <end position="95"/>
    </location>
</feature>
<dbReference type="Pfam" id="PF12937">
    <property type="entry name" value="F-box-like"/>
    <property type="match status" value="1"/>
</dbReference>
<gene>
    <name evidence="3" type="primary">At1g47790_1</name>
    <name evidence="2" type="synonym">At1g47790_0</name>
    <name evidence="2" type="ORF">g.113670</name>
    <name evidence="3" type="ORF">g.113672</name>
</gene>
<dbReference type="InterPro" id="IPR036047">
    <property type="entry name" value="F-box-like_dom_sf"/>
</dbReference>
<dbReference type="InterPro" id="IPR017451">
    <property type="entry name" value="F-box-assoc_interact_dom"/>
</dbReference>
<protein>
    <submittedName>
        <fullName evidence="3">Putative F-box protein At1g47790</fullName>
    </submittedName>
</protein>
<evidence type="ECO:0000259" key="1">
    <source>
        <dbReference type="PROSITE" id="PS50181"/>
    </source>
</evidence>
<dbReference type="NCBIfam" id="TIGR01640">
    <property type="entry name" value="F_box_assoc_1"/>
    <property type="match status" value="1"/>
</dbReference>
<dbReference type="PROSITE" id="PS50181">
    <property type="entry name" value="FBOX"/>
    <property type="match status" value="1"/>
</dbReference>
<dbReference type="InterPro" id="IPR013187">
    <property type="entry name" value="F-box-assoc_dom_typ3"/>
</dbReference>
<dbReference type="SMART" id="SM00256">
    <property type="entry name" value="FBOX"/>
    <property type="match status" value="1"/>
</dbReference>
<sequence length="451" mass="50826">MKSSPLSHYGLVPCPRPRPLEFVLLDRDGLPVAVGLPTKRSRWGPCRAAPPRPLPEELLYLILSRLPVKDLLRYRSVCRSWLALISDPSFVAAHMERSKQDARILLRPLSGSKHRRLPPQRKVGLFACDAGADDKGRVQDARLLFETEEDYRGLRLTMSTHHCDGLILFAGASRNFVCNPSLGEFVALPDGTRNVLPDHFDGSTAALGFDPFTREYKVARCFYRSYSFQDRECSLGCEILTLGGGPGSFSWRTTAVDPPYPVLQSAQLVEGTVYWRVYNDLHSSSPQAILSLQLRHGEFATVPPPPCFADDPLLIQGADLRVVGSRLCLPYLQFREDLLDIWVLEDPANHVWTKDYSIRLPRLNLEFNFIDLYRGKILLMSQDEVLAHDPEGNAHNSVIDSYDKPIFHHPFWGRFLRFGADCCLQVNVYAESLVSVRGQTGRLHVGESVML</sequence>
<dbReference type="PANTHER" id="PTHR31111">
    <property type="entry name" value="BNAA05G37150D PROTEIN-RELATED"/>
    <property type="match status" value="1"/>
</dbReference>
<dbReference type="InterPro" id="IPR001810">
    <property type="entry name" value="F-box_dom"/>
</dbReference>
<evidence type="ECO:0000313" key="3">
    <source>
        <dbReference type="EMBL" id="JAT55404.1"/>
    </source>
</evidence>
<reference evidence="3" key="1">
    <citation type="submission" date="2015-07" db="EMBL/GenBank/DDBJ databases">
        <title>Transcriptome Assembly of Anthurium amnicola.</title>
        <authorList>
            <person name="Suzuki J."/>
        </authorList>
    </citation>
    <scope>NUCLEOTIDE SEQUENCE</scope>
</reference>
<dbReference type="EMBL" id="GDJX01023271">
    <property type="protein sequence ID" value="JAT44665.1"/>
    <property type="molecule type" value="Transcribed_RNA"/>
</dbReference>
<name>A0A1D1YL88_9ARAE</name>
<proteinExistence type="predicted"/>
<evidence type="ECO:0000313" key="2">
    <source>
        <dbReference type="EMBL" id="JAT44665.1"/>
    </source>
</evidence>